<proteinExistence type="predicted"/>
<dbReference type="GO" id="GO:0071111">
    <property type="term" value="F:cyclic-guanylate-specific phosphodiesterase activity"/>
    <property type="evidence" value="ECO:0007669"/>
    <property type="project" value="InterPro"/>
</dbReference>
<reference evidence="2 3" key="1">
    <citation type="submission" date="2014-01" db="EMBL/GenBank/DDBJ databases">
        <title>Sulfitobacter donghicola JCM 14565 Genome Sequencing.</title>
        <authorList>
            <person name="Lai Q."/>
            <person name="Hong Z."/>
        </authorList>
    </citation>
    <scope>NUCLEOTIDE SEQUENCE [LARGE SCALE GENOMIC DNA]</scope>
    <source>
        <strain evidence="2 3">JCM 14565</strain>
    </source>
</reference>
<evidence type="ECO:0000313" key="3">
    <source>
        <dbReference type="Proteomes" id="UP000027734"/>
    </source>
</evidence>
<dbReference type="STRING" id="1300350.Z948_2320"/>
<keyword evidence="3" id="KW-1185">Reference proteome</keyword>
<feature type="domain" description="EAL" evidence="1">
    <location>
        <begin position="28"/>
        <end position="278"/>
    </location>
</feature>
<dbReference type="Pfam" id="PF00563">
    <property type="entry name" value="EAL"/>
    <property type="match status" value="1"/>
</dbReference>
<dbReference type="InterPro" id="IPR050706">
    <property type="entry name" value="Cyclic-di-GMP_PDE-like"/>
</dbReference>
<accession>A0A073IGZ6</accession>
<protein>
    <submittedName>
        <fullName evidence="2">Diguanylate phosphodiesterase</fullName>
    </submittedName>
</protein>
<dbReference type="CDD" id="cd01948">
    <property type="entry name" value="EAL"/>
    <property type="match status" value="1"/>
</dbReference>
<dbReference type="AlphaFoldDB" id="A0A073IGZ6"/>
<sequence>MRGKTKRQMADIPVGGLSPLDHAVSIQSSDTMKIVKDAISHGQTMLAFQPVMRSGSRDTIGFYEGLIRVLDPTGRVVPAREFMGRIEDTETGREIDVLALRHGLRSLKANPKLRLSINMSARSIGYRPWMGCLNRFLRETPQIGERLILEITESSAMMVPELVIDFIQRLQPKGICFALDDFGSGQMAIKYFSEFDFDIVKIDGRFIRGLSGSPDQQAITRALNAVAREFGMLTIAESIENEQDANLATQIGIDCLQGYYFAAPTTQPEWLIDKNSKKRA</sequence>
<evidence type="ECO:0000259" key="1">
    <source>
        <dbReference type="PROSITE" id="PS50883"/>
    </source>
</evidence>
<comment type="caution">
    <text evidence="2">The sequence shown here is derived from an EMBL/GenBank/DDBJ whole genome shotgun (WGS) entry which is preliminary data.</text>
</comment>
<dbReference type="InterPro" id="IPR035919">
    <property type="entry name" value="EAL_sf"/>
</dbReference>
<name>A0A073IGZ6_9RHOB</name>
<gene>
    <name evidence="2" type="ORF">DSW25_14215</name>
</gene>
<dbReference type="eggNOG" id="COG2200">
    <property type="taxonomic scope" value="Bacteria"/>
</dbReference>
<dbReference type="EMBL" id="JAMC01000005">
    <property type="protein sequence ID" value="KEJ88796.1"/>
    <property type="molecule type" value="Genomic_DNA"/>
</dbReference>
<dbReference type="Gene3D" id="3.20.20.450">
    <property type="entry name" value="EAL domain"/>
    <property type="match status" value="1"/>
</dbReference>
<dbReference type="PANTHER" id="PTHR33121">
    <property type="entry name" value="CYCLIC DI-GMP PHOSPHODIESTERASE PDEF"/>
    <property type="match status" value="1"/>
</dbReference>
<dbReference type="PANTHER" id="PTHR33121:SF70">
    <property type="entry name" value="SIGNALING PROTEIN YKOW"/>
    <property type="match status" value="1"/>
</dbReference>
<dbReference type="PROSITE" id="PS50883">
    <property type="entry name" value="EAL"/>
    <property type="match status" value="1"/>
</dbReference>
<dbReference type="SMART" id="SM00052">
    <property type="entry name" value="EAL"/>
    <property type="match status" value="1"/>
</dbReference>
<evidence type="ECO:0000313" key="2">
    <source>
        <dbReference type="EMBL" id="KEJ88796.1"/>
    </source>
</evidence>
<dbReference type="SUPFAM" id="SSF141868">
    <property type="entry name" value="EAL domain-like"/>
    <property type="match status" value="1"/>
</dbReference>
<dbReference type="InterPro" id="IPR001633">
    <property type="entry name" value="EAL_dom"/>
</dbReference>
<organism evidence="2 3">
    <name type="scientific">Sulfitobacter donghicola DSW-25 = KCTC 12864 = JCM 14565</name>
    <dbReference type="NCBI Taxonomy" id="1300350"/>
    <lineage>
        <taxon>Bacteria</taxon>
        <taxon>Pseudomonadati</taxon>
        <taxon>Pseudomonadota</taxon>
        <taxon>Alphaproteobacteria</taxon>
        <taxon>Rhodobacterales</taxon>
        <taxon>Roseobacteraceae</taxon>
        <taxon>Sulfitobacter</taxon>
    </lineage>
</organism>
<dbReference type="Proteomes" id="UP000027734">
    <property type="component" value="Unassembled WGS sequence"/>
</dbReference>
<dbReference type="RefSeq" id="WP_025059679.1">
    <property type="nucleotide sequence ID" value="NZ_JAMC01000005.1"/>
</dbReference>